<evidence type="ECO:0000313" key="3">
    <source>
        <dbReference type="EMBL" id="OAO15556.1"/>
    </source>
</evidence>
<feature type="domain" description="4Fe-4S ferredoxin-type" evidence="2">
    <location>
        <begin position="225"/>
        <end position="254"/>
    </location>
</feature>
<dbReference type="Gene3D" id="3.40.50.970">
    <property type="match status" value="1"/>
</dbReference>
<dbReference type="AlphaFoldDB" id="A0A196SGW5"/>
<dbReference type="EMBL" id="LXWW01000130">
    <property type="protein sequence ID" value="OAO15556.1"/>
    <property type="molecule type" value="Genomic_DNA"/>
</dbReference>
<dbReference type="InterPro" id="IPR017896">
    <property type="entry name" value="4Fe4S_Fe-S-bd"/>
</dbReference>
<protein>
    <submittedName>
        <fullName evidence="3">Pyruvate</fullName>
    </submittedName>
</protein>
<evidence type="ECO:0000313" key="4">
    <source>
        <dbReference type="Proteomes" id="UP000078348"/>
    </source>
</evidence>
<keyword evidence="4" id="KW-1185">Reference proteome</keyword>
<dbReference type="SUPFAM" id="SSF53323">
    <property type="entry name" value="Pyruvate-ferredoxin oxidoreductase, PFOR, domain III"/>
    <property type="match status" value="1"/>
</dbReference>
<dbReference type="Pfam" id="PF01558">
    <property type="entry name" value="POR"/>
    <property type="match status" value="1"/>
</dbReference>
<gene>
    <name evidence="3" type="ORF">AV274_2722</name>
</gene>
<dbReference type="InterPro" id="IPR019752">
    <property type="entry name" value="Pyrv/ketoisovalerate_OxRed_cat"/>
</dbReference>
<dbReference type="Proteomes" id="UP000078348">
    <property type="component" value="Unassembled WGS sequence"/>
</dbReference>
<dbReference type="InterPro" id="IPR017900">
    <property type="entry name" value="4Fe4S_Fe_S_CS"/>
</dbReference>
<dbReference type="InterPro" id="IPR011766">
    <property type="entry name" value="TPP_enzyme_TPP-bd"/>
</dbReference>
<feature type="domain" description="4Fe-4S ferredoxin-type" evidence="2">
    <location>
        <begin position="256"/>
        <end position="282"/>
    </location>
</feature>
<organism evidence="3 4">
    <name type="scientific">Blastocystis sp. subtype 1 (strain ATCC 50177 / NandII)</name>
    <dbReference type="NCBI Taxonomy" id="478820"/>
    <lineage>
        <taxon>Eukaryota</taxon>
        <taxon>Sar</taxon>
        <taxon>Stramenopiles</taxon>
        <taxon>Bigyra</taxon>
        <taxon>Opalozoa</taxon>
        <taxon>Opalinata</taxon>
        <taxon>Blastocystidae</taxon>
        <taxon>Blastocystis</taxon>
    </lineage>
</organism>
<evidence type="ECO:0000259" key="2">
    <source>
        <dbReference type="PROSITE" id="PS51379"/>
    </source>
</evidence>
<dbReference type="GO" id="GO:0030976">
    <property type="term" value="F:thiamine pyrophosphate binding"/>
    <property type="evidence" value="ECO:0007669"/>
    <property type="project" value="InterPro"/>
</dbReference>
<dbReference type="GO" id="GO:0016903">
    <property type="term" value="F:oxidoreductase activity, acting on the aldehyde or oxo group of donors"/>
    <property type="evidence" value="ECO:0007669"/>
    <property type="project" value="InterPro"/>
</dbReference>
<dbReference type="Pfam" id="PF02775">
    <property type="entry name" value="TPP_enzyme_C"/>
    <property type="match status" value="1"/>
</dbReference>
<dbReference type="PANTHER" id="PTHR32154:SF0">
    <property type="entry name" value="PYRUVATE-FLAVODOXIN OXIDOREDUCTASE-RELATED"/>
    <property type="match status" value="1"/>
</dbReference>
<dbReference type="InterPro" id="IPR050722">
    <property type="entry name" value="Pyruvate:ferred/Flavod_OxRd"/>
</dbReference>
<dbReference type="PROSITE" id="PS00198">
    <property type="entry name" value="4FE4S_FER_1"/>
    <property type="match status" value="1"/>
</dbReference>
<dbReference type="FunFam" id="3.40.50.970:FF:000041">
    <property type="entry name" value="Pyruvate:ferredoxin (Flavodoxin) oxidoreductase"/>
    <property type="match status" value="1"/>
</dbReference>
<dbReference type="Gene3D" id="3.40.920.10">
    <property type="entry name" value="Pyruvate-ferredoxin oxidoreductase, PFOR, domain III"/>
    <property type="match status" value="1"/>
</dbReference>
<reference evidence="3 4" key="1">
    <citation type="submission" date="2016-05" db="EMBL/GenBank/DDBJ databases">
        <title>Nuclear genome of Blastocystis sp. subtype 1 NandII.</title>
        <authorList>
            <person name="Gentekaki E."/>
            <person name="Curtis B."/>
            <person name="Stairs C."/>
            <person name="Eme L."/>
            <person name="Herman E."/>
            <person name="Klimes V."/>
            <person name="Arias M.C."/>
            <person name="Elias M."/>
            <person name="Hilliou F."/>
            <person name="Klute M."/>
            <person name="Malik S.-B."/>
            <person name="Pightling A."/>
            <person name="Rachubinski R."/>
            <person name="Salas D."/>
            <person name="Schlacht A."/>
            <person name="Suga H."/>
            <person name="Archibald J."/>
            <person name="Ball S.G."/>
            <person name="Clark G."/>
            <person name="Dacks J."/>
            <person name="Van Der Giezen M."/>
            <person name="Tsaousis A."/>
            <person name="Roger A."/>
        </authorList>
    </citation>
    <scope>NUCLEOTIDE SEQUENCE [LARGE SCALE GENOMIC DNA]</scope>
    <source>
        <strain evidence="4">ATCC 50177 / NandII</strain>
    </source>
</reference>
<dbReference type="STRING" id="478820.A0A196SGW5"/>
<keyword evidence="1" id="KW-0560">Oxidoreductase</keyword>
<dbReference type="SUPFAM" id="SSF52518">
    <property type="entry name" value="Thiamin diphosphate-binding fold (THDP-binding)"/>
    <property type="match status" value="1"/>
</dbReference>
<proteinExistence type="predicted"/>
<dbReference type="OrthoDB" id="1688044at2759"/>
<sequence length="706" mass="77971">MYNKSNFSPAAGIGVFLGPVAIALKKAQFYNIDATAVAQSVGLKQRINMIMQSVFFNLCPILPEGRAPKLLETDIVKKFSSKGKELVDMNLNAVKQSLSNLHKIEVPASWATLGEDAPRVWPAGTPEFLKTLYPALYSEGDTLPVSKFVVGGVQPAGTSKYEKRGIATIVPIWDAEKCTQCNLCATLCTHVCIRPFLLDAEEQKRAPASFKTIPAAGDELKGLNFRIQVSPMDCSSCEVCSVNCPTHALTMKNFREVSPMDCSSCEVCSVNCPTHALTMKNFREVSEVESKNWDFAMTLKNKGNLLDKNTVKGCAFQEPLLEFPGACAGCGETQSVRILTQLFGKRLMVANAMGCSRVWGGTFASNPYTVNARGQGPAWGSSLFEDNAEFGFGMMTSTLIKRRNLATRVQRILKDDSIPKSKELCATLQTWLENPHDADKCEACYDNAIRLLATEKKNHKELELLEEVVDVMPKLTQWVVGGDGWAYDIGYGGVDHVLAQGEDINVLVLDTEMYANTGGQQSKATQMSAVAKFAAGGKPLMKKDLGRMAMQYKNVYVASIAVAADPRQAIKAISEAESYDGPSLVINYSPCQQHGMPSTKGMSCMAQEAEHAVSSGYWPLYRYDPRRAAKGENPFQLDYKKLKTDVADFLKGESRFTTLDKTLPDVASNLHQELKKQIIERHEDRVRMAMSDKQLYKYLQKKFEKK</sequence>
<dbReference type="InterPro" id="IPR002869">
    <property type="entry name" value="Pyrv_flavodox_OxRed_cen"/>
</dbReference>
<accession>A0A196SGW5</accession>
<dbReference type="PANTHER" id="PTHR32154">
    <property type="entry name" value="PYRUVATE-FLAVODOXIN OXIDOREDUCTASE-RELATED"/>
    <property type="match status" value="1"/>
</dbReference>
<dbReference type="Gene3D" id="3.30.70.20">
    <property type="match status" value="2"/>
</dbReference>
<dbReference type="InterPro" id="IPR029061">
    <property type="entry name" value="THDP-binding"/>
</dbReference>
<dbReference type="GO" id="GO:0006979">
    <property type="term" value="P:response to oxidative stress"/>
    <property type="evidence" value="ECO:0007669"/>
    <property type="project" value="TreeGrafter"/>
</dbReference>
<dbReference type="Pfam" id="PF10371">
    <property type="entry name" value="EKR"/>
    <property type="match status" value="1"/>
</dbReference>
<dbReference type="SMART" id="SM00890">
    <property type="entry name" value="EKR"/>
    <property type="match status" value="1"/>
</dbReference>
<evidence type="ECO:0000256" key="1">
    <source>
        <dbReference type="ARBA" id="ARBA00023002"/>
    </source>
</evidence>
<dbReference type="InterPro" id="IPR019456">
    <property type="entry name" value="Pyrv-flavodox_OxRtase_EKR"/>
</dbReference>
<dbReference type="SUPFAM" id="SSF54862">
    <property type="entry name" value="4Fe-4S ferredoxins"/>
    <property type="match status" value="1"/>
</dbReference>
<keyword evidence="3" id="KW-0670">Pyruvate</keyword>
<comment type="caution">
    <text evidence="3">The sequence shown here is derived from an EMBL/GenBank/DDBJ whole genome shotgun (WGS) entry which is preliminary data.</text>
</comment>
<dbReference type="PROSITE" id="PS51379">
    <property type="entry name" value="4FE4S_FER_2"/>
    <property type="match status" value="3"/>
</dbReference>
<name>A0A196SGW5_BLAHN</name>
<feature type="domain" description="4Fe-4S ferredoxin-type" evidence="2">
    <location>
        <begin position="169"/>
        <end position="198"/>
    </location>
</feature>